<reference evidence="4" key="3">
    <citation type="submission" date="2015-06" db="UniProtKB">
        <authorList>
            <consortium name="EnsemblMetazoa"/>
        </authorList>
    </citation>
    <scope>IDENTIFICATION</scope>
</reference>
<accession>T1F5I6</accession>
<feature type="region of interest" description="Disordered" evidence="1">
    <location>
        <begin position="190"/>
        <end position="218"/>
    </location>
</feature>
<keyword evidence="2" id="KW-1133">Transmembrane helix</keyword>
<reference evidence="5" key="1">
    <citation type="submission" date="2012-12" db="EMBL/GenBank/DDBJ databases">
        <authorList>
            <person name="Hellsten U."/>
            <person name="Grimwood J."/>
            <person name="Chapman J.A."/>
            <person name="Shapiro H."/>
            <person name="Aerts A."/>
            <person name="Otillar R.P."/>
            <person name="Terry A.Y."/>
            <person name="Boore J.L."/>
            <person name="Simakov O."/>
            <person name="Marletaz F."/>
            <person name="Cho S.-J."/>
            <person name="Edsinger-Gonzales E."/>
            <person name="Havlak P."/>
            <person name="Kuo D.-H."/>
            <person name="Larsson T."/>
            <person name="Lv J."/>
            <person name="Arendt D."/>
            <person name="Savage R."/>
            <person name="Osoegawa K."/>
            <person name="de Jong P."/>
            <person name="Lindberg D.R."/>
            <person name="Seaver E.C."/>
            <person name="Weisblat D.A."/>
            <person name="Putnam N.H."/>
            <person name="Grigoriev I.V."/>
            <person name="Rokhsar D.S."/>
        </authorList>
    </citation>
    <scope>NUCLEOTIDE SEQUENCE</scope>
</reference>
<dbReference type="InParanoid" id="T1F5I6"/>
<proteinExistence type="predicted"/>
<dbReference type="HOGENOM" id="CLU_1186141_0_0_1"/>
<name>T1F5I6_HELRO</name>
<dbReference type="EMBL" id="AMQM01004277">
    <property type="status" value="NOT_ANNOTATED_CDS"/>
    <property type="molecule type" value="Genomic_DNA"/>
</dbReference>
<sequence>MISKNCKVFAIALLDPWLQCLLHILSSSFIIYIIYHSTNYLIRKRLFDTLGNVGYIGDDVHYSTGNYGFNGGNNDNGSNNVSDGRNEKLGYPEEGGHKIKKVEHNVVKGDNDVEADYHDISNFCVCKLTEDSSPGSFLCLYEQKDVSRSGTFYKYRQFFKPQNRVSVLRDDQLYVEGAVLRFPELKSSLPSFPSSSSSSPSPKSSAPKLPPSKVSTSKQPAIVQMTCFVYPRGK</sequence>
<keyword evidence="2" id="KW-0472">Membrane</keyword>
<reference evidence="3 5" key="2">
    <citation type="journal article" date="2013" name="Nature">
        <title>Insights into bilaterian evolution from three spiralian genomes.</title>
        <authorList>
            <person name="Simakov O."/>
            <person name="Marletaz F."/>
            <person name="Cho S.J."/>
            <person name="Edsinger-Gonzales E."/>
            <person name="Havlak P."/>
            <person name="Hellsten U."/>
            <person name="Kuo D.H."/>
            <person name="Larsson T."/>
            <person name="Lv J."/>
            <person name="Arendt D."/>
            <person name="Savage R."/>
            <person name="Osoegawa K."/>
            <person name="de Jong P."/>
            <person name="Grimwood J."/>
            <person name="Chapman J.A."/>
            <person name="Shapiro H."/>
            <person name="Aerts A."/>
            <person name="Otillar R.P."/>
            <person name="Terry A.Y."/>
            <person name="Boore J.L."/>
            <person name="Grigoriev I.V."/>
            <person name="Lindberg D.R."/>
            <person name="Seaver E.C."/>
            <person name="Weisblat D.A."/>
            <person name="Putnam N.H."/>
            <person name="Rokhsar D.S."/>
        </authorList>
    </citation>
    <scope>NUCLEOTIDE SEQUENCE</scope>
</reference>
<dbReference type="EnsemblMetazoa" id="HelroT172561">
    <property type="protein sequence ID" value="HelroP172561"/>
    <property type="gene ID" value="HelroG172561"/>
</dbReference>
<protein>
    <submittedName>
        <fullName evidence="3 4">Uncharacterized protein</fullName>
    </submittedName>
</protein>
<dbReference type="KEGG" id="hro:HELRODRAFT_172561"/>
<dbReference type="AlphaFoldDB" id="T1F5I6"/>
<keyword evidence="2" id="KW-0812">Transmembrane</keyword>
<evidence type="ECO:0000256" key="1">
    <source>
        <dbReference type="SAM" id="MobiDB-lite"/>
    </source>
</evidence>
<feature type="region of interest" description="Disordered" evidence="1">
    <location>
        <begin position="73"/>
        <end position="93"/>
    </location>
</feature>
<gene>
    <name evidence="4" type="primary">20204085</name>
    <name evidence="3" type="ORF">HELRODRAFT_172561</name>
</gene>
<evidence type="ECO:0000313" key="5">
    <source>
        <dbReference type="Proteomes" id="UP000015101"/>
    </source>
</evidence>
<organism evidence="4 5">
    <name type="scientific">Helobdella robusta</name>
    <name type="common">Californian leech</name>
    <dbReference type="NCBI Taxonomy" id="6412"/>
    <lineage>
        <taxon>Eukaryota</taxon>
        <taxon>Metazoa</taxon>
        <taxon>Spiralia</taxon>
        <taxon>Lophotrochozoa</taxon>
        <taxon>Annelida</taxon>
        <taxon>Clitellata</taxon>
        <taxon>Hirudinea</taxon>
        <taxon>Rhynchobdellida</taxon>
        <taxon>Glossiphoniidae</taxon>
        <taxon>Helobdella</taxon>
    </lineage>
</organism>
<feature type="transmembrane region" description="Helical" evidence="2">
    <location>
        <begin position="16"/>
        <end position="35"/>
    </location>
</feature>
<feature type="compositionally biased region" description="Basic and acidic residues" evidence="1">
    <location>
        <begin position="84"/>
        <end position="93"/>
    </location>
</feature>
<evidence type="ECO:0000256" key="2">
    <source>
        <dbReference type="SAM" id="Phobius"/>
    </source>
</evidence>
<dbReference type="CTD" id="20204085"/>
<dbReference type="GeneID" id="20204085"/>
<dbReference type="RefSeq" id="XP_009017480.1">
    <property type="nucleotide sequence ID" value="XM_009019232.1"/>
</dbReference>
<dbReference type="Proteomes" id="UP000015101">
    <property type="component" value="Unassembled WGS sequence"/>
</dbReference>
<evidence type="ECO:0000313" key="3">
    <source>
        <dbReference type="EMBL" id="ESO04211.1"/>
    </source>
</evidence>
<keyword evidence="5" id="KW-1185">Reference proteome</keyword>
<feature type="compositionally biased region" description="Low complexity" evidence="1">
    <location>
        <begin position="190"/>
        <end position="215"/>
    </location>
</feature>
<evidence type="ECO:0000313" key="4">
    <source>
        <dbReference type="EnsemblMetazoa" id="HelroP172561"/>
    </source>
</evidence>
<feature type="compositionally biased region" description="Low complexity" evidence="1">
    <location>
        <begin position="73"/>
        <end position="83"/>
    </location>
</feature>
<dbReference type="EMBL" id="KB096502">
    <property type="protein sequence ID" value="ESO04211.1"/>
    <property type="molecule type" value="Genomic_DNA"/>
</dbReference>